<dbReference type="Proteomes" id="UP000236291">
    <property type="component" value="Unassembled WGS sequence"/>
</dbReference>
<reference evidence="1 2" key="2">
    <citation type="journal article" date="2017" name="Front. Plant Sci.">
        <title>Gene Classification and Mining of Molecular Markers Useful in Red Clover (Trifolium pratense) Breeding.</title>
        <authorList>
            <person name="Istvanek J."/>
            <person name="Dluhosova J."/>
            <person name="Dluhos P."/>
            <person name="Patkova L."/>
            <person name="Nedelnik J."/>
            <person name="Repkova J."/>
        </authorList>
    </citation>
    <scope>NUCLEOTIDE SEQUENCE [LARGE SCALE GENOMIC DNA]</scope>
    <source>
        <strain evidence="2">cv. Tatra</strain>
        <tissue evidence="1">Young leaves</tissue>
    </source>
</reference>
<name>A0A2K3MY55_TRIPR</name>
<protein>
    <submittedName>
        <fullName evidence="1">Uncharacterized protein</fullName>
    </submittedName>
</protein>
<accession>A0A2K3MY55</accession>
<dbReference type="AlphaFoldDB" id="A0A2K3MY55"/>
<proteinExistence type="predicted"/>
<organism evidence="1 2">
    <name type="scientific">Trifolium pratense</name>
    <name type="common">Red clover</name>
    <dbReference type="NCBI Taxonomy" id="57577"/>
    <lineage>
        <taxon>Eukaryota</taxon>
        <taxon>Viridiplantae</taxon>
        <taxon>Streptophyta</taxon>
        <taxon>Embryophyta</taxon>
        <taxon>Tracheophyta</taxon>
        <taxon>Spermatophyta</taxon>
        <taxon>Magnoliopsida</taxon>
        <taxon>eudicotyledons</taxon>
        <taxon>Gunneridae</taxon>
        <taxon>Pentapetalae</taxon>
        <taxon>rosids</taxon>
        <taxon>fabids</taxon>
        <taxon>Fabales</taxon>
        <taxon>Fabaceae</taxon>
        <taxon>Papilionoideae</taxon>
        <taxon>50 kb inversion clade</taxon>
        <taxon>NPAAA clade</taxon>
        <taxon>Hologalegina</taxon>
        <taxon>IRL clade</taxon>
        <taxon>Trifolieae</taxon>
        <taxon>Trifolium</taxon>
    </lineage>
</organism>
<evidence type="ECO:0000313" key="2">
    <source>
        <dbReference type="Proteomes" id="UP000236291"/>
    </source>
</evidence>
<sequence>MHPPIVHSRHRTASLHLLLHANQLTIMVSFTASNPLHARNTIVPLLALTIAMTSLPHIVARLCGYASMSYLYEWLEETRDCGKEQVMYRDNQAVDKGMRKSTAAELQQQDSSAATGLCIKATK</sequence>
<gene>
    <name evidence="1" type="ORF">L195_g018880</name>
</gene>
<evidence type="ECO:0000313" key="1">
    <source>
        <dbReference type="EMBL" id="PNX95686.1"/>
    </source>
</evidence>
<dbReference type="EMBL" id="ASHM01013723">
    <property type="protein sequence ID" value="PNX95686.1"/>
    <property type="molecule type" value="Genomic_DNA"/>
</dbReference>
<reference evidence="1 2" key="1">
    <citation type="journal article" date="2014" name="Am. J. Bot.">
        <title>Genome assembly and annotation for red clover (Trifolium pratense; Fabaceae).</title>
        <authorList>
            <person name="Istvanek J."/>
            <person name="Jaros M."/>
            <person name="Krenek A."/>
            <person name="Repkova J."/>
        </authorList>
    </citation>
    <scope>NUCLEOTIDE SEQUENCE [LARGE SCALE GENOMIC DNA]</scope>
    <source>
        <strain evidence="2">cv. Tatra</strain>
        <tissue evidence="1">Young leaves</tissue>
    </source>
</reference>
<comment type="caution">
    <text evidence="1">The sequence shown here is derived from an EMBL/GenBank/DDBJ whole genome shotgun (WGS) entry which is preliminary data.</text>
</comment>